<comment type="caution">
    <text evidence="1">The sequence shown here is derived from an EMBL/GenBank/DDBJ whole genome shotgun (WGS) entry which is preliminary data.</text>
</comment>
<organism evidence="1 2">
    <name type="scientific">Phyllosticta citribraziliensis</name>
    <dbReference type="NCBI Taxonomy" id="989973"/>
    <lineage>
        <taxon>Eukaryota</taxon>
        <taxon>Fungi</taxon>
        <taxon>Dikarya</taxon>
        <taxon>Ascomycota</taxon>
        <taxon>Pezizomycotina</taxon>
        <taxon>Dothideomycetes</taxon>
        <taxon>Dothideomycetes incertae sedis</taxon>
        <taxon>Botryosphaeriales</taxon>
        <taxon>Phyllostictaceae</taxon>
        <taxon>Phyllosticta</taxon>
    </lineage>
</organism>
<dbReference type="Proteomes" id="UP001360953">
    <property type="component" value="Unassembled WGS sequence"/>
</dbReference>
<proteinExistence type="predicted"/>
<name>A0ABR1LAK3_9PEZI</name>
<dbReference type="RefSeq" id="XP_066651487.1">
    <property type="nucleotide sequence ID" value="XM_066793835.1"/>
</dbReference>
<accession>A0ABR1LAK3</accession>
<protein>
    <submittedName>
        <fullName evidence="1">Uncharacterized protein</fullName>
    </submittedName>
</protein>
<dbReference type="GeneID" id="92026741"/>
<sequence length="293" mass="30726">MCELKSDGGEFGTEELGALISGMVKGLAQSAGGSEGATGPEWQSLKTLEHGLGRVAQREKGRETGVSVSGDVSRVAPSAVPAGFRRQNSWPPRHAIRSLKRRQRLLLPCCHAGGPCVDAAGHSRACPSSCLLFHHLFSSTSCYFQGCACGPGSRLSPWSAILIIGHYSKSPAMASLSDSSLTQSRRFPITIPNPAILSSLGSARVVSLPDCTNSSSASICKQSGCSRHPLTVCWLARDAFSSFDMSLSCHGPCAEYASLMLDHPSSAETGLLSACCPDDVGARVALRPAFVCS</sequence>
<evidence type="ECO:0000313" key="1">
    <source>
        <dbReference type="EMBL" id="KAK7531663.1"/>
    </source>
</evidence>
<keyword evidence="2" id="KW-1185">Reference proteome</keyword>
<reference evidence="1 2" key="1">
    <citation type="submission" date="2024-04" db="EMBL/GenBank/DDBJ databases">
        <title>Phyllosticta paracitricarpa is synonymous to the EU quarantine fungus P. citricarpa based on phylogenomic analyses.</title>
        <authorList>
            <consortium name="Lawrence Berkeley National Laboratory"/>
            <person name="Van ingen-buijs V.A."/>
            <person name="Van westerhoven A.C."/>
            <person name="Haridas S."/>
            <person name="Skiadas P."/>
            <person name="Martin F."/>
            <person name="Groenewald J.Z."/>
            <person name="Crous P.W."/>
            <person name="Seidl M.F."/>
        </authorList>
    </citation>
    <scope>NUCLEOTIDE SEQUENCE [LARGE SCALE GENOMIC DNA]</scope>
    <source>
        <strain evidence="1 2">CPC 17464</strain>
    </source>
</reference>
<gene>
    <name evidence="1" type="ORF">J3D65DRAFT_121759</name>
</gene>
<evidence type="ECO:0000313" key="2">
    <source>
        <dbReference type="Proteomes" id="UP001360953"/>
    </source>
</evidence>
<dbReference type="EMBL" id="JBBPEH010000012">
    <property type="protein sequence ID" value="KAK7531663.1"/>
    <property type="molecule type" value="Genomic_DNA"/>
</dbReference>